<comment type="caution">
    <text evidence="1">The sequence shown here is derived from an EMBL/GenBank/DDBJ whole genome shotgun (WGS) entry which is preliminary data.</text>
</comment>
<evidence type="ECO:0000313" key="1">
    <source>
        <dbReference type="EMBL" id="KAA6348112.1"/>
    </source>
</evidence>
<accession>A0A5J4SQK6</accession>
<name>A0A5J4SQK6_9ZZZZ</name>
<gene>
    <name evidence="1" type="ORF">EZS27_004461</name>
</gene>
<reference evidence="1" key="1">
    <citation type="submission" date="2019-03" db="EMBL/GenBank/DDBJ databases">
        <title>Single cell metagenomics reveals metabolic interactions within the superorganism composed of flagellate Streblomastix strix and complex community of Bacteroidetes bacteria on its surface.</title>
        <authorList>
            <person name="Treitli S.C."/>
            <person name="Kolisko M."/>
            <person name="Husnik F."/>
            <person name="Keeling P."/>
            <person name="Hampl V."/>
        </authorList>
    </citation>
    <scope>NUCLEOTIDE SEQUENCE</scope>
    <source>
        <strain evidence="1">STM</strain>
    </source>
</reference>
<protein>
    <recommendedName>
        <fullName evidence="2">N-acetyltransferase domain-containing protein</fullName>
    </recommendedName>
</protein>
<dbReference type="InterPro" id="IPR016181">
    <property type="entry name" value="Acyl_CoA_acyltransferase"/>
</dbReference>
<dbReference type="EMBL" id="SNRY01000077">
    <property type="protein sequence ID" value="KAA6348112.1"/>
    <property type="molecule type" value="Genomic_DNA"/>
</dbReference>
<evidence type="ECO:0008006" key="2">
    <source>
        <dbReference type="Google" id="ProtNLM"/>
    </source>
</evidence>
<organism evidence="1">
    <name type="scientific">termite gut metagenome</name>
    <dbReference type="NCBI Taxonomy" id="433724"/>
    <lineage>
        <taxon>unclassified sequences</taxon>
        <taxon>metagenomes</taxon>
        <taxon>organismal metagenomes</taxon>
    </lineage>
</organism>
<dbReference type="SUPFAM" id="SSF55729">
    <property type="entry name" value="Acyl-CoA N-acyltransferases (Nat)"/>
    <property type="match status" value="1"/>
</dbReference>
<dbReference type="AlphaFoldDB" id="A0A5J4SQK6"/>
<sequence>MKQLRSFSVQEPWQVELMRHIYNDNLDMLSTRPLPYRTYEAQQEWWNENKKDLKAFLYEPIERPGKFVAFLVLRDRGGFYTPIVAIQKEEWGKKYGQEIINDYIEKANAPLAGSQLQSNKAICHINKKVGWQILGETIQPSGNVDLLYHPGINPDLQNDAQVFNAVLDYLELKTNKIYRIQ</sequence>
<proteinExistence type="predicted"/>
<dbReference type="Gene3D" id="3.40.630.30">
    <property type="match status" value="1"/>
</dbReference>